<feature type="domain" description="TonB-dependent receptor-like beta-barrel" evidence="16">
    <location>
        <begin position="195"/>
        <end position="602"/>
    </location>
</feature>
<comment type="similarity">
    <text evidence="2 13 14">Belongs to the TonB-dependent receptor family.</text>
</comment>
<evidence type="ECO:0000256" key="8">
    <source>
        <dbReference type="ARBA" id="ARBA00023077"/>
    </source>
</evidence>
<evidence type="ECO:0000256" key="2">
    <source>
        <dbReference type="ARBA" id="ARBA00009810"/>
    </source>
</evidence>
<keyword evidence="11" id="KW-0675">Receptor</keyword>
<evidence type="ECO:0000256" key="11">
    <source>
        <dbReference type="ARBA" id="ARBA00023170"/>
    </source>
</evidence>
<dbReference type="PANTHER" id="PTHR30069:SF53">
    <property type="entry name" value="COLICIN I RECEPTOR-RELATED"/>
    <property type="match status" value="1"/>
</dbReference>
<dbReference type="GO" id="GO:0009279">
    <property type="term" value="C:cell outer membrane"/>
    <property type="evidence" value="ECO:0007669"/>
    <property type="project" value="UniProtKB-SubCell"/>
</dbReference>
<dbReference type="Pfam" id="PF07715">
    <property type="entry name" value="Plug"/>
    <property type="match status" value="1"/>
</dbReference>
<dbReference type="InterPro" id="IPR012910">
    <property type="entry name" value="Plug_dom"/>
</dbReference>
<feature type="domain" description="TonB-dependent receptor plug" evidence="17">
    <location>
        <begin position="52"/>
        <end position="156"/>
    </location>
</feature>
<keyword evidence="5 13" id="KW-0812">Transmembrane</keyword>
<keyword evidence="8 14" id="KW-0798">TonB box</keyword>
<sequence length="630" mass="69812">MPICRYSATAVRSMGAAATIVFTTAFAETDSYTNQEKPIIVTATRTSQTADSSLASVTVVSRADIERQQARSIQDLFRGLPGVSIANKGGPGKNTSVFLRGTNADHLLVMIDNIKVGSATSGTTAFQNIPIEQIERIEIVRGPRSSLYGSEAIGGVIHIFTRKGEGRTGLTPNFSFGGGSYGSINGSAGLSGRNKQGWFNLTASGQGSNGFNACNGKPSPGGAGCFTNEPDRDGYRNIAGSARAGYRFKNGLEIDANFMHSAGRTQFDGSSFSPNRSIITQQVLGGIVRYSLTDLWRASVIAGRSKQNSDNFQGRDFFSQFNTRRDNVTLLNDLTFGKNHLTTLGFDYQNDHVESTADYAITSRNNWAVFGQHQARFAKHDMQFSLRHDENQQFGGRVTGGAGWGYPISDNTRITANFGSAYKAPTFNELYFPGFGNPNLRPEESRSYELGIKGKKDWGAWSLNVYETHIDNLIATAFDDATERFFPDNVDKARIRGLEAVVNTRIKGWWINGNLTFLDPENRSSGANRGNVLARRAEQTFRLDTNRTFFDKITIGAMFLAEGERFDNLSNTRKLDSYTRLDLRSEYRINKNWRLQGRIENLFDKHYETASFFNQPGRNFFVTLRYQPSS</sequence>
<feature type="chain" id="PRO_5011760634" evidence="15">
    <location>
        <begin position="28"/>
        <end position="630"/>
    </location>
</feature>
<keyword evidence="10 13" id="KW-0472">Membrane</keyword>
<dbReference type="AlphaFoldDB" id="A0A1H8IQC6"/>
<evidence type="ECO:0000256" key="12">
    <source>
        <dbReference type="ARBA" id="ARBA00023237"/>
    </source>
</evidence>
<evidence type="ECO:0000256" key="5">
    <source>
        <dbReference type="ARBA" id="ARBA00022692"/>
    </source>
</evidence>
<evidence type="ECO:0000256" key="13">
    <source>
        <dbReference type="PROSITE-ProRule" id="PRU01360"/>
    </source>
</evidence>
<dbReference type="NCBIfam" id="TIGR01779">
    <property type="entry name" value="TonB-B12"/>
    <property type="match status" value="1"/>
</dbReference>
<evidence type="ECO:0000256" key="14">
    <source>
        <dbReference type="RuleBase" id="RU003357"/>
    </source>
</evidence>
<dbReference type="InterPro" id="IPR037066">
    <property type="entry name" value="Plug_dom_sf"/>
</dbReference>
<dbReference type="InterPro" id="IPR010101">
    <property type="entry name" value="B12_transptr_BtuB"/>
</dbReference>
<evidence type="ECO:0000259" key="16">
    <source>
        <dbReference type="Pfam" id="PF00593"/>
    </source>
</evidence>
<proteinExistence type="inferred from homology"/>
<dbReference type="Gene3D" id="2.40.170.20">
    <property type="entry name" value="TonB-dependent receptor, beta-barrel domain"/>
    <property type="match status" value="1"/>
</dbReference>
<evidence type="ECO:0000256" key="7">
    <source>
        <dbReference type="ARBA" id="ARBA00023065"/>
    </source>
</evidence>
<evidence type="ECO:0000259" key="17">
    <source>
        <dbReference type="Pfam" id="PF07715"/>
    </source>
</evidence>
<protein>
    <submittedName>
        <fullName evidence="18">Vitamin B12 transporter</fullName>
    </submittedName>
</protein>
<accession>A0A1H8IQC6</accession>
<dbReference type="SUPFAM" id="SSF56935">
    <property type="entry name" value="Porins"/>
    <property type="match status" value="1"/>
</dbReference>
<keyword evidence="3 13" id="KW-0813">Transport</keyword>
<dbReference type="PANTHER" id="PTHR30069">
    <property type="entry name" value="TONB-DEPENDENT OUTER MEMBRANE RECEPTOR"/>
    <property type="match status" value="1"/>
</dbReference>
<evidence type="ECO:0000256" key="4">
    <source>
        <dbReference type="ARBA" id="ARBA00022452"/>
    </source>
</evidence>
<organism evidence="18 19">
    <name type="scientific">Nitrosomonas marina</name>
    <dbReference type="NCBI Taxonomy" id="917"/>
    <lineage>
        <taxon>Bacteria</taxon>
        <taxon>Pseudomonadati</taxon>
        <taxon>Pseudomonadota</taxon>
        <taxon>Betaproteobacteria</taxon>
        <taxon>Nitrosomonadales</taxon>
        <taxon>Nitrosomonadaceae</taxon>
        <taxon>Nitrosomonas</taxon>
    </lineage>
</organism>
<evidence type="ECO:0000313" key="18">
    <source>
        <dbReference type="EMBL" id="SEN70206.1"/>
    </source>
</evidence>
<dbReference type="CDD" id="cd01347">
    <property type="entry name" value="ligand_gated_channel"/>
    <property type="match status" value="1"/>
</dbReference>
<dbReference type="GO" id="GO:0015288">
    <property type="term" value="F:porin activity"/>
    <property type="evidence" value="ECO:0007669"/>
    <property type="project" value="UniProtKB-KW"/>
</dbReference>
<dbReference type="GO" id="GO:0015420">
    <property type="term" value="F:ABC-type vitamin B12 transporter activity"/>
    <property type="evidence" value="ECO:0007669"/>
    <property type="project" value="InterPro"/>
</dbReference>
<name>A0A1H8IQC6_9PROT</name>
<evidence type="ECO:0000313" key="19">
    <source>
        <dbReference type="Proteomes" id="UP000199459"/>
    </source>
</evidence>
<keyword evidence="12 13" id="KW-0998">Cell outer membrane</keyword>
<dbReference type="RefSeq" id="WP_090634705.1">
    <property type="nucleotide sequence ID" value="NZ_FOCP01000037.1"/>
</dbReference>
<dbReference type="PROSITE" id="PS52016">
    <property type="entry name" value="TONB_DEPENDENT_REC_3"/>
    <property type="match status" value="1"/>
</dbReference>
<reference evidence="18 19" key="1">
    <citation type="submission" date="2016-10" db="EMBL/GenBank/DDBJ databases">
        <authorList>
            <person name="de Groot N.N."/>
        </authorList>
    </citation>
    <scope>NUCLEOTIDE SEQUENCE [LARGE SCALE GENOMIC DNA]</scope>
    <source>
        <strain evidence="18 19">Nm22</strain>
    </source>
</reference>
<comment type="subcellular location">
    <subcellularLocation>
        <location evidence="1 13">Cell outer membrane</location>
        <topology evidence="1 13">Multi-pass membrane protein</topology>
    </subcellularLocation>
</comment>
<dbReference type="InterPro" id="IPR000531">
    <property type="entry name" value="Beta-barrel_TonB"/>
</dbReference>
<evidence type="ECO:0000256" key="3">
    <source>
        <dbReference type="ARBA" id="ARBA00022448"/>
    </source>
</evidence>
<keyword evidence="7" id="KW-0406">Ion transport</keyword>
<dbReference type="Gene3D" id="2.170.130.10">
    <property type="entry name" value="TonB-dependent receptor, plug domain"/>
    <property type="match status" value="1"/>
</dbReference>
<dbReference type="GO" id="GO:0046930">
    <property type="term" value="C:pore complex"/>
    <property type="evidence" value="ECO:0007669"/>
    <property type="project" value="UniProtKB-KW"/>
</dbReference>
<dbReference type="OrthoDB" id="183532at2"/>
<evidence type="ECO:0000256" key="9">
    <source>
        <dbReference type="ARBA" id="ARBA00023114"/>
    </source>
</evidence>
<feature type="signal peptide" evidence="15">
    <location>
        <begin position="1"/>
        <end position="27"/>
    </location>
</feature>
<gene>
    <name evidence="18" type="ORF">SAMN05216325_1374</name>
</gene>
<dbReference type="InterPro" id="IPR039426">
    <property type="entry name" value="TonB-dep_rcpt-like"/>
</dbReference>
<evidence type="ECO:0000256" key="1">
    <source>
        <dbReference type="ARBA" id="ARBA00004571"/>
    </source>
</evidence>
<keyword evidence="6 15" id="KW-0732">Signal</keyword>
<dbReference type="InterPro" id="IPR036942">
    <property type="entry name" value="Beta-barrel_TonB_sf"/>
</dbReference>
<keyword evidence="4 13" id="KW-1134">Transmembrane beta strand</keyword>
<dbReference type="Proteomes" id="UP000199459">
    <property type="component" value="Unassembled WGS sequence"/>
</dbReference>
<evidence type="ECO:0000256" key="10">
    <source>
        <dbReference type="ARBA" id="ARBA00023136"/>
    </source>
</evidence>
<evidence type="ECO:0000256" key="15">
    <source>
        <dbReference type="SAM" id="SignalP"/>
    </source>
</evidence>
<dbReference type="Pfam" id="PF00593">
    <property type="entry name" value="TonB_dep_Rec_b-barrel"/>
    <property type="match status" value="1"/>
</dbReference>
<evidence type="ECO:0000256" key="6">
    <source>
        <dbReference type="ARBA" id="ARBA00022729"/>
    </source>
</evidence>
<dbReference type="EMBL" id="FOCP01000037">
    <property type="protein sequence ID" value="SEN70206.1"/>
    <property type="molecule type" value="Genomic_DNA"/>
</dbReference>
<keyword evidence="9" id="KW-0626">Porin</keyword>
<dbReference type="GO" id="GO:0006811">
    <property type="term" value="P:monoatomic ion transport"/>
    <property type="evidence" value="ECO:0007669"/>
    <property type="project" value="UniProtKB-KW"/>
</dbReference>